<feature type="region of interest" description="Disordered" evidence="4">
    <location>
        <begin position="37"/>
        <end position="70"/>
    </location>
</feature>
<reference evidence="6 7" key="1">
    <citation type="submission" date="2017-08" db="EMBL/GenBank/DDBJ databases">
        <title>Acidophilic green algal genome provides insights into adaptation to an acidic environment.</title>
        <authorList>
            <person name="Hirooka S."/>
            <person name="Hirose Y."/>
            <person name="Kanesaki Y."/>
            <person name="Higuchi S."/>
            <person name="Fujiwara T."/>
            <person name="Onuma R."/>
            <person name="Era A."/>
            <person name="Ohbayashi R."/>
            <person name="Uzuka A."/>
            <person name="Nozaki H."/>
            <person name="Yoshikawa H."/>
            <person name="Miyagishima S.Y."/>
        </authorList>
    </citation>
    <scope>NUCLEOTIDE SEQUENCE [LARGE SCALE GENOMIC DNA]</scope>
    <source>
        <strain evidence="6 7">NIES-2499</strain>
    </source>
</reference>
<protein>
    <recommendedName>
        <fullName evidence="5">Kinesin motor domain-containing protein</fullName>
    </recommendedName>
</protein>
<dbReference type="InterPro" id="IPR001752">
    <property type="entry name" value="Kinesin_motor_dom"/>
</dbReference>
<dbReference type="FunFam" id="3.40.850.10:FF:000113">
    <property type="entry name" value="Kinesin-like protein"/>
    <property type="match status" value="1"/>
</dbReference>
<keyword evidence="1 2" id="KW-0505">Motor protein</keyword>
<evidence type="ECO:0000256" key="4">
    <source>
        <dbReference type="SAM" id="MobiDB-lite"/>
    </source>
</evidence>
<dbReference type="InterPro" id="IPR036961">
    <property type="entry name" value="Kinesin_motor_dom_sf"/>
</dbReference>
<feature type="region of interest" description="Disordered" evidence="4">
    <location>
        <begin position="152"/>
        <end position="182"/>
    </location>
</feature>
<evidence type="ECO:0000256" key="1">
    <source>
        <dbReference type="ARBA" id="ARBA00023175"/>
    </source>
</evidence>
<evidence type="ECO:0000256" key="2">
    <source>
        <dbReference type="PROSITE-ProRule" id="PRU00283"/>
    </source>
</evidence>
<dbReference type="GO" id="GO:0008017">
    <property type="term" value="F:microtubule binding"/>
    <property type="evidence" value="ECO:0007669"/>
    <property type="project" value="InterPro"/>
</dbReference>
<accession>A0A250X0M2</accession>
<feature type="region of interest" description="Disordered" evidence="4">
    <location>
        <begin position="905"/>
        <end position="929"/>
    </location>
</feature>
<evidence type="ECO:0000313" key="6">
    <source>
        <dbReference type="EMBL" id="GAX76596.1"/>
    </source>
</evidence>
<feature type="domain" description="Kinesin motor" evidence="5">
    <location>
        <begin position="576"/>
        <end position="896"/>
    </location>
</feature>
<keyword evidence="3" id="KW-0175">Coiled coil</keyword>
<dbReference type="Gene3D" id="3.40.850.10">
    <property type="entry name" value="Kinesin motor domain"/>
    <property type="match status" value="1"/>
</dbReference>
<feature type="coiled-coil region" evidence="3">
    <location>
        <begin position="378"/>
        <end position="548"/>
    </location>
</feature>
<dbReference type="SMART" id="SM00129">
    <property type="entry name" value="KISc"/>
    <property type="match status" value="1"/>
</dbReference>
<dbReference type="STRING" id="1157962.A0A250X0M2"/>
<keyword evidence="2" id="KW-0067">ATP-binding</keyword>
<dbReference type="SUPFAM" id="SSF52540">
    <property type="entry name" value="P-loop containing nucleoside triphosphate hydrolases"/>
    <property type="match status" value="1"/>
</dbReference>
<gene>
    <name evidence="6" type="ORF">CEUSTIGMA_g4042.t1</name>
</gene>
<keyword evidence="2" id="KW-0547">Nucleotide-binding</keyword>
<dbReference type="EMBL" id="BEGY01000018">
    <property type="protein sequence ID" value="GAX76596.1"/>
    <property type="molecule type" value="Genomic_DNA"/>
</dbReference>
<dbReference type="PANTHER" id="PTHR47972">
    <property type="entry name" value="KINESIN-LIKE PROTEIN KLP-3"/>
    <property type="match status" value="1"/>
</dbReference>
<organism evidence="6 7">
    <name type="scientific">Chlamydomonas eustigma</name>
    <dbReference type="NCBI Taxonomy" id="1157962"/>
    <lineage>
        <taxon>Eukaryota</taxon>
        <taxon>Viridiplantae</taxon>
        <taxon>Chlorophyta</taxon>
        <taxon>core chlorophytes</taxon>
        <taxon>Chlorophyceae</taxon>
        <taxon>CS clade</taxon>
        <taxon>Chlamydomonadales</taxon>
        <taxon>Chlamydomonadaceae</taxon>
        <taxon>Chlamydomonas</taxon>
    </lineage>
</organism>
<keyword evidence="7" id="KW-1185">Reference proteome</keyword>
<dbReference type="GO" id="GO:0003777">
    <property type="term" value="F:microtubule motor activity"/>
    <property type="evidence" value="ECO:0007669"/>
    <property type="project" value="InterPro"/>
</dbReference>
<feature type="binding site" evidence="2">
    <location>
        <begin position="652"/>
        <end position="659"/>
    </location>
    <ligand>
        <name>ATP</name>
        <dbReference type="ChEBI" id="CHEBI:30616"/>
    </ligand>
</feature>
<evidence type="ECO:0000259" key="5">
    <source>
        <dbReference type="PROSITE" id="PS50067"/>
    </source>
</evidence>
<dbReference type="PROSITE" id="PS50067">
    <property type="entry name" value="KINESIN_MOTOR_2"/>
    <property type="match status" value="1"/>
</dbReference>
<dbReference type="GO" id="GO:0007018">
    <property type="term" value="P:microtubule-based movement"/>
    <property type="evidence" value="ECO:0007669"/>
    <property type="project" value="InterPro"/>
</dbReference>
<comment type="caution">
    <text evidence="6">The sequence shown here is derived from an EMBL/GenBank/DDBJ whole genome shotgun (WGS) entry which is preliminary data.</text>
</comment>
<dbReference type="GO" id="GO:0015630">
    <property type="term" value="C:microtubule cytoskeleton"/>
    <property type="evidence" value="ECO:0007669"/>
    <property type="project" value="TreeGrafter"/>
</dbReference>
<dbReference type="Proteomes" id="UP000232323">
    <property type="component" value="Unassembled WGS sequence"/>
</dbReference>
<proteinExistence type="inferred from homology"/>
<dbReference type="GO" id="GO:0005524">
    <property type="term" value="F:ATP binding"/>
    <property type="evidence" value="ECO:0007669"/>
    <property type="project" value="UniProtKB-UniRule"/>
</dbReference>
<dbReference type="PANTHER" id="PTHR47972:SF28">
    <property type="entry name" value="KINESIN-LIKE PROTEIN KLP-3"/>
    <property type="match status" value="1"/>
</dbReference>
<dbReference type="InterPro" id="IPR027640">
    <property type="entry name" value="Kinesin-like_fam"/>
</dbReference>
<evidence type="ECO:0000256" key="3">
    <source>
        <dbReference type="SAM" id="Coils"/>
    </source>
</evidence>
<dbReference type="InterPro" id="IPR027417">
    <property type="entry name" value="P-loop_NTPase"/>
</dbReference>
<feature type="compositionally biased region" description="Polar residues" evidence="4">
    <location>
        <begin position="152"/>
        <end position="180"/>
    </location>
</feature>
<comment type="similarity">
    <text evidence="2">Belongs to the TRAFAC class myosin-kinesin ATPase superfamily. Kinesin family.</text>
</comment>
<sequence length="956" mass="103668">MDSPSSPAEEDILVSRLIARIAELEEKLYSKELEASLAPSALRPSPRETLNKAPVTSISRASESGAGPRPSLFSVFKDGLKNIEWGSSQTVAPTNSVPKSDWMFSTTTATHPVHAATSVSSHAEAVADAASITHPVSGSQLKNSADVNYHTPQISRTASSSSSELTEANTTYGEEQSCTVSGRKLDQHLTEEEAEASLSSSPHQIASILSSDFKMAKNVQTEQAQDADPESCKNFEEMEIVPAPVLSTPLIINGIIKTNGGGAQQQQYPVSKAAVASDWLSGLFAGRGKQQQKAVQHSVASPRTPTAAVDDVGSCHSGHSSPLGFVPFNEKAFQSHLEERGRAIEAQASSEGTKEPYYRYVFDPADMQAEMEVTGRVRKAAAEALMEAQAKLEAAEAAQAGLLKQLEEARLLQKEVEKLRSENEQALDMKRKLEEQQAAASQQLQLMQQASDSLQQELESLRNQSNIWKNENGSGQDKMKQENNLLRSSMQTRLHELQQTKTKLAEAEAEKTRLTKLADDQASKIQWLQRINGQLENSASQLEHYKKASADFQERFIRERNVRRKLHDQLQVLKGNIRVLCRVRPVQEQQPSIITFPLEGMLTVSPTDRRFQEFEFDHVFPPEATQDQVYAEVSSLVRSCADGYNVCIFAYGQTGSGKTFTMEGPPSNPGINVRALQDLFSIASEEGGVSSWQLSVSMMEIYNEAVHDLLRTSTELEKSLEVSGLGPGELPAGMDRVQGLTWRAVSTTEQVQQVLIEGSKNRATAATALNARSSRSHALLSVRVTLISQQGQTTTSTINLVDLAGCERVDKSEVTGQALKEAQSINKSLSALGDVIAALQKKNTHIPFRNSKLTQVLTDSLSGSSKVLLVCNVSPEAVSASETISSLNFALRVGQVELGQTRKVIDNKSGSPSSISHASPGNSPSISSTKVSQCAIAPLGAPTMKTSRSSGTMVKP</sequence>
<evidence type="ECO:0000313" key="7">
    <source>
        <dbReference type="Proteomes" id="UP000232323"/>
    </source>
</evidence>
<dbReference type="AlphaFoldDB" id="A0A250X0M2"/>
<dbReference type="OrthoDB" id="3176171at2759"/>
<dbReference type="PRINTS" id="PR00380">
    <property type="entry name" value="KINESINHEAVY"/>
</dbReference>
<feature type="compositionally biased region" description="Low complexity" evidence="4">
    <location>
        <begin position="909"/>
        <end position="925"/>
    </location>
</feature>
<dbReference type="Pfam" id="PF00225">
    <property type="entry name" value="Kinesin"/>
    <property type="match status" value="1"/>
</dbReference>
<name>A0A250X0M2_9CHLO</name>